<organism evidence="2 3">
    <name type="scientific">Heyndrickxia oleronia</name>
    <dbReference type="NCBI Taxonomy" id="38875"/>
    <lineage>
        <taxon>Bacteria</taxon>
        <taxon>Bacillati</taxon>
        <taxon>Bacillota</taxon>
        <taxon>Bacilli</taxon>
        <taxon>Bacillales</taxon>
        <taxon>Bacillaceae</taxon>
        <taxon>Heyndrickxia</taxon>
    </lineage>
</organism>
<comment type="caution">
    <text evidence="2">The sequence shown here is derived from an EMBL/GenBank/DDBJ whole genome shotgun (WGS) entry which is preliminary data.</text>
</comment>
<dbReference type="Proteomes" id="UP001159179">
    <property type="component" value="Unassembled WGS sequence"/>
</dbReference>
<feature type="transmembrane region" description="Helical" evidence="1">
    <location>
        <begin position="7"/>
        <end position="27"/>
    </location>
</feature>
<evidence type="ECO:0000256" key="1">
    <source>
        <dbReference type="SAM" id="Phobius"/>
    </source>
</evidence>
<name>A0AAW6SZ43_9BACI</name>
<reference evidence="2" key="1">
    <citation type="submission" date="2023-03" db="EMBL/GenBank/DDBJ databases">
        <title>Bacterial isolates from washroom surfaces on a university campus.</title>
        <authorList>
            <person name="Holman D.B."/>
            <person name="Gzyl K.E."/>
            <person name="Taheri A.E."/>
        </authorList>
    </citation>
    <scope>NUCLEOTIDE SEQUENCE</scope>
    <source>
        <strain evidence="2">RD03</strain>
    </source>
</reference>
<feature type="transmembrane region" description="Helical" evidence="1">
    <location>
        <begin position="73"/>
        <end position="92"/>
    </location>
</feature>
<keyword evidence="1" id="KW-0472">Membrane</keyword>
<feature type="transmembrane region" description="Helical" evidence="1">
    <location>
        <begin position="33"/>
        <end position="53"/>
    </location>
</feature>
<gene>
    <name evidence="2" type="ORF">P5X88_16720</name>
</gene>
<keyword evidence="1" id="KW-0812">Transmembrane</keyword>
<dbReference type="AlphaFoldDB" id="A0AAW6SZ43"/>
<evidence type="ECO:0000313" key="2">
    <source>
        <dbReference type="EMBL" id="MDH5162578.1"/>
    </source>
</evidence>
<accession>A0AAW6SZ43</accession>
<evidence type="ECO:0000313" key="3">
    <source>
        <dbReference type="Proteomes" id="UP001159179"/>
    </source>
</evidence>
<keyword evidence="1" id="KW-1133">Transmembrane helix</keyword>
<sequence length="93" mass="10662">MKAKEMLLSIVLNLFLGYLWILFTDHIVSKVNLINNTFIIGGLILLIGTLLFLEIAQRITPFNKYKFTHPVKLVGNASFVLILVFHFLVFNII</sequence>
<protein>
    <submittedName>
        <fullName evidence="2">Uncharacterized protein</fullName>
    </submittedName>
</protein>
<proteinExistence type="predicted"/>
<dbReference type="EMBL" id="JAROYP010000010">
    <property type="protein sequence ID" value="MDH5162578.1"/>
    <property type="molecule type" value="Genomic_DNA"/>
</dbReference>
<dbReference type="RefSeq" id="WP_251337817.1">
    <property type="nucleotide sequence ID" value="NZ_JAMATW010000002.1"/>
</dbReference>